<dbReference type="EMBL" id="CP019607">
    <property type="protein sequence ID" value="AQP49882.1"/>
    <property type="molecule type" value="Genomic_DNA"/>
</dbReference>
<protein>
    <submittedName>
        <fullName evidence="1">Uncharacterized protein</fullName>
    </submittedName>
</protein>
<organism evidence="1 2">
    <name type="scientific">Tessaracoccus flavescens</name>
    <dbReference type="NCBI Taxonomy" id="399497"/>
    <lineage>
        <taxon>Bacteria</taxon>
        <taxon>Bacillati</taxon>
        <taxon>Actinomycetota</taxon>
        <taxon>Actinomycetes</taxon>
        <taxon>Propionibacteriales</taxon>
        <taxon>Propionibacteriaceae</taxon>
        <taxon>Tessaracoccus</taxon>
    </lineage>
</organism>
<dbReference type="InterPro" id="IPR036894">
    <property type="entry name" value="YbaB-like_sf"/>
</dbReference>
<keyword evidence="2" id="KW-1185">Reference proteome</keyword>
<reference evidence="1 2" key="1">
    <citation type="journal article" date="2008" name="Int. J. Syst. Evol. Microbiol.">
        <title>Tessaracoccus flavescens sp. nov., isolated from marine sediment.</title>
        <authorList>
            <person name="Lee D.W."/>
            <person name="Lee S.D."/>
        </authorList>
    </citation>
    <scope>NUCLEOTIDE SEQUENCE [LARGE SCALE GENOMIC DNA]</scope>
    <source>
        <strain evidence="1 2">SST-39T</strain>
    </source>
</reference>
<dbReference type="STRING" id="399497.BW733_02570"/>
<dbReference type="Gene3D" id="3.30.1310.10">
    <property type="entry name" value="Nucleoid-associated protein YbaB-like domain"/>
    <property type="match status" value="1"/>
</dbReference>
<dbReference type="Proteomes" id="UP000188235">
    <property type="component" value="Chromosome"/>
</dbReference>
<evidence type="ECO:0000313" key="1">
    <source>
        <dbReference type="EMBL" id="AQP49882.1"/>
    </source>
</evidence>
<proteinExistence type="predicted"/>
<dbReference type="KEGG" id="tfa:BW733_02570"/>
<dbReference type="AlphaFoldDB" id="A0A1Q2CUU2"/>
<accession>A0A1Q2CUU2</accession>
<gene>
    <name evidence="1" type="ORF">BW733_02570</name>
</gene>
<dbReference type="RefSeq" id="WP_077347633.1">
    <property type="nucleotide sequence ID" value="NZ_CP019607.1"/>
</dbReference>
<name>A0A1Q2CUU2_9ACTN</name>
<sequence>MEHISNAPVVGSSANAAIQVELTGATVTEVTISPVWRALAQHYDLQEALTEAANAALDAQAAALRQAPQPTMPALTGDQLRSLVREMEEQQ</sequence>
<evidence type="ECO:0000313" key="2">
    <source>
        <dbReference type="Proteomes" id="UP000188235"/>
    </source>
</evidence>